<feature type="transmembrane region" description="Helical" evidence="6">
    <location>
        <begin position="248"/>
        <end position="268"/>
    </location>
</feature>
<dbReference type="GO" id="GO:0022857">
    <property type="term" value="F:transmembrane transporter activity"/>
    <property type="evidence" value="ECO:0007669"/>
    <property type="project" value="InterPro"/>
</dbReference>
<dbReference type="InterPro" id="IPR001851">
    <property type="entry name" value="ABC_transp_permease"/>
</dbReference>
<feature type="transmembrane region" description="Helical" evidence="6">
    <location>
        <begin position="333"/>
        <end position="350"/>
    </location>
</feature>
<dbReference type="AlphaFoldDB" id="A0A7V3VTB2"/>
<proteinExistence type="predicted"/>
<evidence type="ECO:0000256" key="1">
    <source>
        <dbReference type="ARBA" id="ARBA00004651"/>
    </source>
</evidence>
<reference evidence="7" key="1">
    <citation type="journal article" date="2020" name="mSystems">
        <title>Genome- and Community-Level Interaction Insights into Carbon Utilization and Element Cycling Functions of Hydrothermarchaeota in Hydrothermal Sediment.</title>
        <authorList>
            <person name="Zhou Z."/>
            <person name="Liu Y."/>
            <person name="Xu W."/>
            <person name="Pan J."/>
            <person name="Luo Z.H."/>
            <person name="Li M."/>
        </authorList>
    </citation>
    <scope>NUCLEOTIDE SEQUENCE [LARGE SCALE GENOMIC DNA]</scope>
    <source>
        <strain evidence="7">SpSt-966</strain>
    </source>
</reference>
<gene>
    <name evidence="7" type="ORF">ENX73_04320</name>
</gene>
<feature type="transmembrane region" description="Helical" evidence="6">
    <location>
        <begin position="200"/>
        <end position="218"/>
    </location>
</feature>
<organism evidence="7">
    <name type="scientific">Mesoaciditoga lauensis</name>
    <dbReference type="NCBI Taxonomy" id="1495039"/>
    <lineage>
        <taxon>Bacteria</taxon>
        <taxon>Thermotogati</taxon>
        <taxon>Thermotogota</taxon>
        <taxon>Thermotogae</taxon>
        <taxon>Mesoaciditogales</taxon>
        <taxon>Mesoaciditogaceae</taxon>
        <taxon>Mesoaciditoga</taxon>
    </lineage>
</organism>
<keyword evidence="5 6" id="KW-0472">Membrane</keyword>
<sequence length="355" mass="39081">MKIHFEKRDKKPSKLSIFLASLLSVLVALIFLGIIILSLGDNPLTAYWELVSWGLGTVPGFIQSLVSMMPLLFTSLGVLIAFKMKLWNIGAEGQFQMGAFAATWGALYLFPHLTNPWLFIPLLMILGAAAGAFWGFLPGAMRAYLGVNEILSTLMLNYVAIYWVNYLTYGPWKGPHSYNFPITAHYPQAAILPQYGTGGLNLGIFISIVTAFFVLYLIKYTKFGFHLNITGDNLRVGEYAGINVKKMIILAMVIGGAISGLGGMAEISGSLFRLQPNFSPGYGYTAVIIAWLARLDPIVTIIVSFFFGVLLVGSQQLQLLMQIPSSITNAFSGILLFSLLASEILLHYRIKWVKS</sequence>
<comment type="caution">
    <text evidence="7">The sequence shown here is derived from an EMBL/GenBank/DDBJ whole genome shotgun (WGS) entry which is preliminary data.</text>
</comment>
<keyword evidence="4 6" id="KW-1133">Transmembrane helix</keyword>
<dbReference type="EMBL" id="DTPE01000177">
    <property type="protein sequence ID" value="HGE75331.1"/>
    <property type="molecule type" value="Genomic_DNA"/>
</dbReference>
<evidence type="ECO:0000256" key="3">
    <source>
        <dbReference type="ARBA" id="ARBA00022692"/>
    </source>
</evidence>
<feature type="transmembrane region" description="Helical" evidence="6">
    <location>
        <begin position="94"/>
        <end position="111"/>
    </location>
</feature>
<dbReference type="CDD" id="cd06580">
    <property type="entry name" value="TM_PBP1_transp_TpRbsC_like"/>
    <property type="match status" value="1"/>
</dbReference>
<dbReference type="Pfam" id="PF02653">
    <property type="entry name" value="BPD_transp_2"/>
    <property type="match status" value="1"/>
</dbReference>
<feature type="transmembrane region" description="Helical" evidence="6">
    <location>
        <begin position="15"/>
        <end position="40"/>
    </location>
</feature>
<evidence type="ECO:0000256" key="5">
    <source>
        <dbReference type="ARBA" id="ARBA00023136"/>
    </source>
</evidence>
<evidence type="ECO:0000313" key="7">
    <source>
        <dbReference type="EMBL" id="HGE75331.1"/>
    </source>
</evidence>
<dbReference type="PANTHER" id="PTHR47089">
    <property type="entry name" value="ABC TRANSPORTER, PERMEASE PROTEIN"/>
    <property type="match status" value="1"/>
</dbReference>
<evidence type="ECO:0000256" key="4">
    <source>
        <dbReference type="ARBA" id="ARBA00022989"/>
    </source>
</evidence>
<accession>A0A7V3VTB2</accession>
<evidence type="ECO:0000256" key="6">
    <source>
        <dbReference type="SAM" id="Phobius"/>
    </source>
</evidence>
<keyword evidence="2" id="KW-1003">Cell membrane</keyword>
<comment type="subcellular location">
    <subcellularLocation>
        <location evidence="1">Cell membrane</location>
        <topology evidence="1">Multi-pass membrane protein</topology>
    </subcellularLocation>
</comment>
<protein>
    <submittedName>
        <fullName evidence="7">ABC transporter permease</fullName>
    </submittedName>
</protein>
<evidence type="ECO:0000256" key="2">
    <source>
        <dbReference type="ARBA" id="ARBA00022475"/>
    </source>
</evidence>
<feature type="transmembrane region" description="Helical" evidence="6">
    <location>
        <begin position="60"/>
        <end position="82"/>
    </location>
</feature>
<feature type="transmembrane region" description="Helical" evidence="6">
    <location>
        <begin position="117"/>
        <end position="137"/>
    </location>
</feature>
<keyword evidence="3 6" id="KW-0812">Transmembrane</keyword>
<name>A0A7V3VTB2_9BACT</name>
<dbReference type="PANTHER" id="PTHR47089:SF1">
    <property type="entry name" value="GUANOSINE ABC TRANSPORTER PERMEASE PROTEIN NUPP"/>
    <property type="match status" value="1"/>
</dbReference>
<feature type="transmembrane region" description="Helical" evidence="6">
    <location>
        <begin position="144"/>
        <end position="164"/>
    </location>
</feature>
<feature type="transmembrane region" description="Helical" evidence="6">
    <location>
        <begin position="288"/>
        <end position="312"/>
    </location>
</feature>
<dbReference type="GO" id="GO:0005886">
    <property type="term" value="C:plasma membrane"/>
    <property type="evidence" value="ECO:0007669"/>
    <property type="project" value="UniProtKB-SubCell"/>
</dbReference>